<accession>A0ABR1ZLU7</accession>
<evidence type="ECO:0000256" key="1">
    <source>
        <dbReference type="SAM" id="MobiDB-lite"/>
    </source>
</evidence>
<evidence type="ECO:0000313" key="3">
    <source>
        <dbReference type="Proteomes" id="UP001396334"/>
    </source>
</evidence>
<comment type="caution">
    <text evidence="2">The sequence shown here is derived from an EMBL/GenBank/DDBJ whole genome shotgun (WGS) entry which is preliminary data.</text>
</comment>
<reference evidence="2 3" key="1">
    <citation type="journal article" date="2024" name="G3 (Bethesda)">
        <title>Genome assembly of Hibiscus sabdariffa L. provides insights into metabolisms of medicinal natural products.</title>
        <authorList>
            <person name="Kim T."/>
        </authorList>
    </citation>
    <scope>NUCLEOTIDE SEQUENCE [LARGE SCALE GENOMIC DNA]</scope>
    <source>
        <strain evidence="2">TK-2024</strain>
        <tissue evidence="2">Old leaves</tissue>
    </source>
</reference>
<dbReference type="Proteomes" id="UP001396334">
    <property type="component" value="Unassembled WGS sequence"/>
</dbReference>
<name>A0ABR1ZLU7_9ROSI</name>
<dbReference type="EMBL" id="JBBPBN010000879">
    <property type="protein sequence ID" value="KAK8481610.1"/>
    <property type="molecule type" value="Genomic_DNA"/>
</dbReference>
<proteinExistence type="predicted"/>
<sequence>MLCNIVSAYNVDTPSPTLTSQRNMIRSTTEATDRFKQTEVAALCMQQRVFPVPSSSSPIPSPSSANQQETSFHVNLFHHASFETNSFEPFDDRLASDTNQPTNKPLHKPDQKFDSIEDKCHISPSTNQSRTSSFCNATLSQLNGIAHGSTGANNSNVDQVATVQKERTMTIFRVLLEIHHRSIPERRL</sequence>
<feature type="region of interest" description="Disordered" evidence="1">
    <location>
        <begin position="89"/>
        <end position="115"/>
    </location>
</feature>
<keyword evidence="3" id="KW-1185">Reference proteome</keyword>
<gene>
    <name evidence="2" type="ORF">V6N11_024217</name>
</gene>
<organism evidence="2 3">
    <name type="scientific">Hibiscus sabdariffa</name>
    <name type="common">roselle</name>
    <dbReference type="NCBI Taxonomy" id="183260"/>
    <lineage>
        <taxon>Eukaryota</taxon>
        <taxon>Viridiplantae</taxon>
        <taxon>Streptophyta</taxon>
        <taxon>Embryophyta</taxon>
        <taxon>Tracheophyta</taxon>
        <taxon>Spermatophyta</taxon>
        <taxon>Magnoliopsida</taxon>
        <taxon>eudicotyledons</taxon>
        <taxon>Gunneridae</taxon>
        <taxon>Pentapetalae</taxon>
        <taxon>rosids</taxon>
        <taxon>malvids</taxon>
        <taxon>Malvales</taxon>
        <taxon>Malvaceae</taxon>
        <taxon>Malvoideae</taxon>
        <taxon>Hibiscus</taxon>
    </lineage>
</organism>
<evidence type="ECO:0000313" key="2">
    <source>
        <dbReference type="EMBL" id="KAK8481610.1"/>
    </source>
</evidence>
<protein>
    <submittedName>
        <fullName evidence="2">Uncharacterized protein</fullName>
    </submittedName>
</protein>